<comment type="caution">
    <text evidence="4">The sequence shown here is derived from an EMBL/GenBank/DDBJ whole genome shotgun (WGS) entry which is preliminary data.</text>
</comment>
<dbReference type="InterPro" id="IPR003607">
    <property type="entry name" value="HD/PDEase_dom"/>
</dbReference>
<evidence type="ECO:0000259" key="2">
    <source>
        <dbReference type="PROSITE" id="PS50110"/>
    </source>
</evidence>
<evidence type="ECO:0000256" key="1">
    <source>
        <dbReference type="PROSITE-ProRule" id="PRU00169"/>
    </source>
</evidence>
<dbReference type="Gene3D" id="3.40.50.2300">
    <property type="match status" value="1"/>
</dbReference>
<dbReference type="InterPro" id="IPR001789">
    <property type="entry name" value="Sig_transdc_resp-reg_receiver"/>
</dbReference>
<dbReference type="PROSITE" id="PS51833">
    <property type="entry name" value="HDOD"/>
    <property type="match status" value="1"/>
</dbReference>
<dbReference type="PANTHER" id="PTHR33525:SF6">
    <property type="entry name" value="HDOD DOMAIN-CONTAINING PROTEIN"/>
    <property type="match status" value="1"/>
</dbReference>
<protein>
    <submittedName>
        <fullName evidence="4">HD-like signal output (HDOD) protein</fullName>
    </submittedName>
</protein>
<proteinExistence type="predicted"/>
<dbReference type="SMART" id="SM00448">
    <property type="entry name" value="REC"/>
    <property type="match status" value="1"/>
</dbReference>
<name>A0A317MYP4_9GAMM</name>
<dbReference type="SUPFAM" id="SSF52172">
    <property type="entry name" value="CheY-like"/>
    <property type="match status" value="1"/>
</dbReference>
<dbReference type="Proteomes" id="UP000246569">
    <property type="component" value="Unassembled WGS sequence"/>
</dbReference>
<dbReference type="Pfam" id="PF08668">
    <property type="entry name" value="HDOD"/>
    <property type="match status" value="1"/>
</dbReference>
<evidence type="ECO:0000313" key="5">
    <source>
        <dbReference type="Proteomes" id="UP000246569"/>
    </source>
</evidence>
<dbReference type="PIRSF" id="PIRSF036883">
    <property type="entry name" value="RR_HD-GYP_mod"/>
    <property type="match status" value="1"/>
</dbReference>
<keyword evidence="1" id="KW-0597">Phosphoprotein</keyword>
<dbReference type="CDD" id="cd00077">
    <property type="entry name" value="HDc"/>
    <property type="match status" value="1"/>
</dbReference>
<organism evidence="4 5">
    <name type="scientific">Plasticicumulans acidivorans</name>
    <dbReference type="NCBI Taxonomy" id="886464"/>
    <lineage>
        <taxon>Bacteria</taxon>
        <taxon>Pseudomonadati</taxon>
        <taxon>Pseudomonadota</taxon>
        <taxon>Gammaproteobacteria</taxon>
        <taxon>Candidatus Competibacteraceae</taxon>
        <taxon>Plasticicumulans</taxon>
    </lineage>
</organism>
<feature type="domain" description="HDOD" evidence="3">
    <location>
        <begin position="142"/>
        <end position="339"/>
    </location>
</feature>
<dbReference type="InterPro" id="IPR013976">
    <property type="entry name" value="HDOD"/>
</dbReference>
<dbReference type="PROSITE" id="PS50110">
    <property type="entry name" value="RESPONSE_REGULATORY"/>
    <property type="match status" value="1"/>
</dbReference>
<dbReference type="OrthoDB" id="5755654at2"/>
<dbReference type="PANTHER" id="PTHR33525">
    <property type="match status" value="1"/>
</dbReference>
<dbReference type="EMBL" id="QGTJ01000002">
    <property type="protein sequence ID" value="PWV64654.1"/>
    <property type="molecule type" value="Genomic_DNA"/>
</dbReference>
<accession>A0A317MYP4</accession>
<feature type="modified residue" description="4-aspartylphosphate" evidence="1">
    <location>
        <position position="56"/>
    </location>
</feature>
<dbReference type="RefSeq" id="WP_110017294.1">
    <property type="nucleotide sequence ID" value="NZ_QGTJ01000002.1"/>
</dbReference>
<dbReference type="Gene3D" id="1.10.3210.10">
    <property type="entry name" value="Hypothetical protein af1432"/>
    <property type="match status" value="1"/>
</dbReference>
<feature type="domain" description="Response regulatory" evidence="2">
    <location>
        <begin position="5"/>
        <end position="120"/>
    </location>
</feature>
<reference evidence="4 5" key="1">
    <citation type="submission" date="2018-05" db="EMBL/GenBank/DDBJ databases">
        <title>Genomic Encyclopedia of Type Strains, Phase IV (KMG-IV): sequencing the most valuable type-strain genomes for metagenomic binning, comparative biology and taxonomic classification.</title>
        <authorList>
            <person name="Goeker M."/>
        </authorList>
    </citation>
    <scope>NUCLEOTIDE SEQUENCE [LARGE SCALE GENOMIC DNA]</scope>
    <source>
        <strain evidence="4 5">DSM 23606</strain>
    </source>
</reference>
<dbReference type="Pfam" id="PF00072">
    <property type="entry name" value="Response_reg"/>
    <property type="match status" value="1"/>
</dbReference>
<dbReference type="SUPFAM" id="SSF109604">
    <property type="entry name" value="HD-domain/PDEase-like"/>
    <property type="match status" value="1"/>
</dbReference>
<keyword evidence="5" id="KW-1185">Reference proteome</keyword>
<dbReference type="InterPro" id="IPR011006">
    <property type="entry name" value="CheY-like_superfamily"/>
</dbReference>
<dbReference type="SMART" id="SM00471">
    <property type="entry name" value="HDc"/>
    <property type="match status" value="1"/>
</dbReference>
<evidence type="ECO:0000313" key="4">
    <source>
        <dbReference type="EMBL" id="PWV64654.1"/>
    </source>
</evidence>
<sequence>MEKRRILFVDDESAVLKALETMLEPMRELWSMEFVSDPRRALEQLARGAFDVVVSDTSMPVMDGSEFLAEVMLRHPQVVRIILARQTDRDRTLDALHVSHQFLAKPCDASTLRATVSRALALRKFLDGDTPLKALVSRLDSLPSMPALYRELVDALQDVDINFSEVARIIEQDPAMAAKILQLVNSAYFSLSRHVSDLDTALMLLGLDTIKSLVLSVQVFSQFEEETLRTLSVERLWRHSVRTGALARALAQAEKAPREMINDAFTAGLLHDTGKLILAANMPNIYAKVVHLCAEENLAPCEAERQLFGAAHAETGAYLLGLWGLPETIVEAVAYHHHPQDRETLDRSALTFVHVANALSQLPDAPAAILDTGYLGELELLDRLPAWAELSESVLA</sequence>
<dbReference type="InterPro" id="IPR014626">
    <property type="entry name" value="Sig_transdc_resp-reg_put"/>
</dbReference>
<dbReference type="GO" id="GO:0000160">
    <property type="term" value="P:phosphorelay signal transduction system"/>
    <property type="evidence" value="ECO:0007669"/>
    <property type="project" value="InterPro"/>
</dbReference>
<gene>
    <name evidence="4" type="ORF">C7443_102305</name>
</gene>
<evidence type="ECO:0000259" key="3">
    <source>
        <dbReference type="PROSITE" id="PS51833"/>
    </source>
</evidence>
<dbReference type="AlphaFoldDB" id="A0A317MYP4"/>
<dbReference type="InterPro" id="IPR052340">
    <property type="entry name" value="RNase_Y/CdgJ"/>
</dbReference>